<protein>
    <recommendedName>
        <fullName evidence="3">Heterokaryon incompatibility domain-containing protein</fullName>
    </recommendedName>
</protein>
<accession>A0A9P4PJP4</accession>
<dbReference type="PANTHER" id="PTHR33112">
    <property type="entry name" value="DOMAIN PROTEIN, PUTATIVE-RELATED"/>
    <property type="match status" value="1"/>
</dbReference>
<comment type="caution">
    <text evidence="1">The sequence shown here is derived from an EMBL/GenBank/DDBJ whole genome shotgun (WGS) entry which is preliminary data.</text>
</comment>
<organism evidence="1 2">
    <name type="scientific">Karstenula rhodostoma CBS 690.94</name>
    <dbReference type="NCBI Taxonomy" id="1392251"/>
    <lineage>
        <taxon>Eukaryota</taxon>
        <taxon>Fungi</taxon>
        <taxon>Dikarya</taxon>
        <taxon>Ascomycota</taxon>
        <taxon>Pezizomycotina</taxon>
        <taxon>Dothideomycetes</taxon>
        <taxon>Pleosporomycetidae</taxon>
        <taxon>Pleosporales</taxon>
        <taxon>Massarineae</taxon>
        <taxon>Didymosphaeriaceae</taxon>
        <taxon>Karstenula</taxon>
    </lineage>
</organism>
<dbReference type="Proteomes" id="UP000799764">
    <property type="component" value="Unassembled WGS sequence"/>
</dbReference>
<evidence type="ECO:0008006" key="3">
    <source>
        <dbReference type="Google" id="ProtNLM"/>
    </source>
</evidence>
<evidence type="ECO:0000313" key="2">
    <source>
        <dbReference type="Proteomes" id="UP000799764"/>
    </source>
</evidence>
<dbReference type="PANTHER" id="PTHR33112:SF12">
    <property type="entry name" value="HETEROKARYON INCOMPATIBILITY DOMAIN-CONTAINING PROTEIN"/>
    <property type="match status" value="1"/>
</dbReference>
<keyword evidence="2" id="KW-1185">Reference proteome</keyword>
<gene>
    <name evidence="1" type="ORF">P171DRAFT_444354</name>
</gene>
<reference evidence="1" key="1">
    <citation type="journal article" date="2020" name="Stud. Mycol.">
        <title>101 Dothideomycetes genomes: a test case for predicting lifestyles and emergence of pathogens.</title>
        <authorList>
            <person name="Haridas S."/>
            <person name="Albert R."/>
            <person name="Binder M."/>
            <person name="Bloem J."/>
            <person name="Labutti K."/>
            <person name="Salamov A."/>
            <person name="Andreopoulos B."/>
            <person name="Baker S."/>
            <person name="Barry K."/>
            <person name="Bills G."/>
            <person name="Bluhm B."/>
            <person name="Cannon C."/>
            <person name="Castanera R."/>
            <person name="Culley D."/>
            <person name="Daum C."/>
            <person name="Ezra D."/>
            <person name="Gonzalez J."/>
            <person name="Henrissat B."/>
            <person name="Kuo A."/>
            <person name="Liang C."/>
            <person name="Lipzen A."/>
            <person name="Lutzoni F."/>
            <person name="Magnuson J."/>
            <person name="Mondo S."/>
            <person name="Nolan M."/>
            <person name="Ohm R."/>
            <person name="Pangilinan J."/>
            <person name="Park H.-J."/>
            <person name="Ramirez L."/>
            <person name="Alfaro M."/>
            <person name="Sun H."/>
            <person name="Tritt A."/>
            <person name="Yoshinaga Y."/>
            <person name="Zwiers L.-H."/>
            <person name="Turgeon B."/>
            <person name="Goodwin S."/>
            <person name="Spatafora J."/>
            <person name="Crous P."/>
            <person name="Grigoriev I."/>
        </authorList>
    </citation>
    <scope>NUCLEOTIDE SEQUENCE</scope>
    <source>
        <strain evidence="1">CBS 690.94</strain>
    </source>
</reference>
<evidence type="ECO:0000313" key="1">
    <source>
        <dbReference type="EMBL" id="KAF2444116.1"/>
    </source>
</evidence>
<dbReference type="OrthoDB" id="5428863at2759"/>
<proteinExistence type="predicted"/>
<dbReference type="EMBL" id="MU001501">
    <property type="protein sequence ID" value="KAF2444116.1"/>
    <property type="molecule type" value="Genomic_DNA"/>
</dbReference>
<sequence>MYDMMVAIFESKSSITAQDQPQAPLKTSRNQLVKPHSKQIWNDKLLESWSTRALTFQEGFLSRRILYFSHDSVRWACRTCAWSEETDSPNCWASHGTSMEQRQRTDSPKLTSLPLPILREYSDLVNGFNCSGLTFPEDVLSAFAGVSTELGRKFTGGLISGLPAFFFDPCLLWQPLRRQGPAKRRLPKADAAASMLPSWSWAGWATEMTWPYTWVCTEDPTGPSPVIIGRIRPFYKTEFYYSVSNGDRTRIPSDWLRYAAAGMDETVSGSLVPLHKTILPPRLADKIHFRSMVGHCKLGQQRRSMTQVPTLGGHPAGTLWQHDEDDPRYIDAVEHGTPIELVVILGCTVSKDDYSWWEEPQVPDYLGVGEDAHEPGRLLEIYNVLWIRRKGDCALRMGSGEVVRSVWDEVVLGSKSDLTLM</sequence>
<name>A0A9P4PJP4_9PLEO</name>
<dbReference type="AlphaFoldDB" id="A0A9P4PJP4"/>